<dbReference type="AlphaFoldDB" id="A0A6P8GH63"/>
<name>A0A6P8GH63_CLUHA</name>
<keyword evidence="1" id="KW-1185">Reference proteome</keyword>
<sequence length="191" mass="21511">MNKLQNNTCVASESRKWHSQCPRFYSKRFARGSTASEEQLEILSASAVPWTPGTCLCHAASAWVNESHSPITLGILTRVSLDLVVARWCEDTFYEEGTWALTVTMDLVQQIILKTDYHLTQAQSYPHCPDTQPSAVAGAPTLGTWTVSLTVTPMEHSHDLSKFCFGSTWRLISWLDVLFHHWAFTMAMQDC</sequence>
<accession>A0A6P8GH63</accession>
<evidence type="ECO:0000313" key="1">
    <source>
        <dbReference type="Proteomes" id="UP000515152"/>
    </source>
</evidence>
<dbReference type="GeneID" id="105909402"/>
<proteinExistence type="predicted"/>
<dbReference type="RefSeq" id="XP_031436671.1">
    <property type="nucleotide sequence ID" value="XM_031580811.2"/>
</dbReference>
<gene>
    <name evidence="2" type="primary">LOC105909402</name>
</gene>
<protein>
    <submittedName>
        <fullName evidence="2">Uncharacterized protein LOC105909402 isoform X2</fullName>
    </submittedName>
</protein>
<reference evidence="2" key="1">
    <citation type="submission" date="2025-08" db="UniProtKB">
        <authorList>
            <consortium name="RefSeq"/>
        </authorList>
    </citation>
    <scope>IDENTIFICATION</scope>
</reference>
<evidence type="ECO:0000313" key="2">
    <source>
        <dbReference type="RefSeq" id="XP_031436671.1"/>
    </source>
</evidence>
<dbReference type="Proteomes" id="UP000515152">
    <property type="component" value="Chromosome 14"/>
</dbReference>
<organism evidence="1 2">
    <name type="scientific">Clupea harengus</name>
    <name type="common">Atlantic herring</name>
    <dbReference type="NCBI Taxonomy" id="7950"/>
    <lineage>
        <taxon>Eukaryota</taxon>
        <taxon>Metazoa</taxon>
        <taxon>Chordata</taxon>
        <taxon>Craniata</taxon>
        <taxon>Vertebrata</taxon>
        <taxon>Euteleostomi</taxon>
        <taxon>Actinopterygii</taxon>
        <taxon>Neopterygii</taxon>
        <taxon>Teleostei</taxon>
        <taxon>Clupei</taxon>
        <taxon>Clupeiformes</taxon>
        <taxon>Clupeoidei</taxon>
        <taxon>Clupeidae</taxon>
        <taxon>Clupea</taxon>
    </lineage>
</organism>